<protein>
    <submittedName>
        <fullName evidence="1">Uncharacterized protein</fullName>
    </submittedName>
</protein>
<organism evidence="1 2">
    <name type="scientific">Auxenochlorella protothecoides</name>
    <name type="common">Green microalga</name>
    <name type="synonym">Chlorella protothecoides</name>
    <dbReference type="NCBI Taxonomy" id="3075"/>
    <lineage>
        <taxon>Eukaryota</taxon>
        <taxon>Viridiplantae</taxon>
        <taxon>Chlorophyta</taxon>
        <taxon>core chlorophytes</taxon>
        <taxon>Trebouxiophyceae</taxon>
        <taxon>Chlorellales</taxon>
        <taxon>Chlorellaceae</taxon>
        <taxon>Auxenochlorella</taxon>
    </lineage>
</organism>
<dbReference type="EMBL" id="QOKY01000128">
    <property type="protein sequence ID" value="RMZ57285.1"/>
    <property type="molecule type" value="Genomic_DNA"/>
</dbReference>
<dbReference type="AlphaFoldDB" id="A0A3M7L5I6"/>
<reference evidence="2" key="1">
    <citation type="journal article" date="2018" name="Algal Res.">
        <title>Characterization of plant carbon substrate utilization by Auxenochlorella protothecoides.</title>
        <authorList>
            <person name="Vogler B.W."/>
            <person name="Starkenburg S.R."/>
            <person name="Sudasinghe N."/>
            <person name="Schambach J.Y."/>
            <person name="Rollin J.A."/>
            <person name="Pattathil S."/>
            <person name="Barry A.N."/>
        </authorList>
    </citation>
    <scope>NUCLEOTIDE SEQUENCE [LARGE SCALE GENOMIC DNA]</scope>
    <source>
        <strain evidence="2">UTEX 25</strain>
    </source>
</reference>
<sequence length="265" mass="28256">MGLSMQAIRVSNFEVMSMRSTEVLTAVECLAVGQKACTADSNGNIGSDNKGKNNFGTKNIGNDNIGNSNVGTANWGNSNHGTGNRCFNKTGNTKVINNCSLFEFRKDAWVLYFPPPPVKKERLMTSFSPQSATTMIVDESMPVKLRDEYALGSAAVMSTNNDFKEVVPLTLLNHYSPPPLGAAPPPPTFGSITGTTITSFTPDLGYFAFLTADGAIIQSTSQMFMSSPYGYTTTLDASRAALASYAQAVAIKNGAGSTNVLTLNW</sequence>
<dbReference type="Proteomes" id="UP000279271">
    <property type="component" value="Unassembled WGS sequence"/>
</dbReference>
<accession>A0A3M7L5I6</accession>
<name>A0A3M7L5I6_AUXPR</name>
<proteinExistence type="predicted"/>
<comment type="caution">
    <text evidence="1">The sequence shown here is derived from an EMBL/GenBank/DDBJ whole genome shotgun (WGS) entry which is preliminary data.</text>
</comment>
<evidence type="ECO:0000313" key="1">
    <source>
        <dbReference type="EMBL" id="RMZ57285.1"/>
    </source>
</evidence>
<gene>
    <name evidence="1" type="ORF">APUTEX25_004119</name>
</gene>
<evidence type="ECO:0000313" key="2">
    <source>
        <dbReference type="Proteomes" id="UP000279271"/>
    </source>
</evidence>